<dbReference type="InterPro" id="IPR008979">
    <property type="entry name" value="Galactose-bd-like_sf"/>
</dbReference>
<evidence type="ECO:0000256" key="12">
    <source>
        <dbReference type="RuleBase" id="RU003679"/>
    </source>
</evidence>
<keyword evidence="5" id="KW-0052">Apoplast</keyword>
<comment type="similarity">
    <text evidence="3 12">Belongs to the glycosyl hydrolase 35 family.</text>
</comment>
<dbReference type="SUPFAM" id="SSF51445">
    <property type="entry name" value="(Trans)glycosidases"/>
    <property type="match status" value="1"/>
</dbReference>
<feature type="signal peptide" evidence="13">
    <location>
        <begin position="1"/>
        <end position="22"/>
    </location>
</feature>
<protein>
    <recommendedName>
        <fullName evidence="4 11">Beta-galactosidase</fullName>
        <ecNumber evidence="4 11">3.2.1.23</ecNumber>
    </recommendedName>
</protein>
<evidence type="ECO:0000313" key="16">
    <source>
        <dbReference type="Proteomes" id="UP001327560"/>
    </source>
</evidence>
<dbReference type="GO" id="GO:0030246">
    <property type="term" value="F:carbohydrate binding"/>
    <property type="evidence" value="ECO:0007669"/>
    <property type="project" value="InterPro"/>
</dbReference>
<feature type="chain" id="PRO_5042830466" description="Beta-galactosidase" evidence="13">
    <location>
        <begin position="23"/>
        <end position="802"/>
    </location>
</feature>
<evidence type="ECO:0000256" key="5">
    <source>
        <dbReference type="ARBA" id="ARBA00022523"/>
    </source>
</evidence>
<reference evidence="15 16" key="1">
    <citation type="submission" date="2023-10" db="EMBL/GenBank/DDBJ databases">
        <title>Chromosome-scale genome assembly provides insights into flower coloration mechanisms of Canna indica.</title>
        <authorList>
            <person name="Li C."/>
        </authorList>
    </citation>
    <scope>NUCLEOTIDE SEQUENCE [LARGE SCALE GENOMIC DNA]</scope>
    <source>
        <tissue evidence="15">Flower</tissue>
    </source>
</reference>
<dbReference type="PANTHER" id="PTHR23421">
    <property type="entry name" value="BETA-GALACTOSIDASE RELATED"/>
    <property type="match status" value="1"/>
</dbReference>
<dbReference type="AlphaFoldDB" id="A0AAQ3KWM0"/>
<dbReference type="FunFam" id="2.60.120.260:FF:000050">
    <property type="entry name" value="Beta-galactosidase"/>
    <property type="match status" value="1"/>
</dbReference>
<evidence type="ECO:0000259" key="14">
    <source>
        <dbReference type="PROSITE" id="PS50228"/>
    </source>
</evidence>
<keyword evidence="6" id="KW-0964">Secreted</keyword>
<dbReference type="CDD" id="cd22842">
    <property type="entry name" value="Gal_Rha_Lectin_BGal"/>
    <property type="match status" value="1"/>
</dbReference>
<dbReference type="GO" id="GO:0048046">
    <property type="term" value="C:apoplast"/>
    <property type="evidence" value="ECO:0007669"/>
    <property type="project" value="UniProtKB-SubCell"/>
</dbReference>
<dbReference type="InterPro" id="IPR019801">
    <property type="entry name" value="Glyco_hydro_35_CS"/>
</dbReference>
<sequence length="802" mass="89685">MGLMKVVVVALMWVMVAGRVRGEEVTYDGRALIINGTRRILFSGSIHYPRSTPQMWPSLMAKAKQGGLDVIQTYVFWNAHEPEQGQYNFKGRFDLARFIKEAGAQGLYVSLRIGPFINSEWKYGGFPFWLRDVPGIVFRSDNEPFKFHMEKFVTVIVNLMKAERLFASQGGPIIISQIENEYQNVEAAFGEKGPSYVRWAASMAVGLQTGVPWMMCKQDDAPDPVINACNGLRCGQTFAGPNSPKKPSLWAENWTSRYQVYGEDPRPRSPTDLAFAVASFVARKHGSFVNYYMYHGGTNFGKSASSYIPTSYYDQAPLDEYGLIWLPTWGHLRELHAAIKQSRKPLLSGTYTNYSLGHLQEAHVFRTNSGRCAAFLVNFGSKARLQFLNATYNLPAQSISILQDCKKVTFNTAKVNAQYGERSANPVQYLNQNQQWRAFAEEVPSTKQNSLVAEGLLEQMSTTKDVTDYLWYTISYNHSQNDGQQTLHVDSLAHVLHVFLNGEIVGTIHGSHNGAKPVFENPIPFREGQNDISLLSVMVGIPSSGAHLEKRIAGLRHVRVQGMQNSMQDLTYNQWHYQVGLVGEKMLIYTRKGSKQARWKHLLGYTNKPLTWYKTRFDTPQGTDPVVLNLRNMGKGEVWINGQSIGRYWVSFTTPSGQPSQSLYHIPRSFLKPTSNLLVLLEEMGGDPRSITVETISVGRVCGKVSESHHPSVVYKSKKPRVRLECQQRRKITSIEFASFGTPVGNCSSYALGSCHSVASKAVVEKACLGMKKCSVPVITSRFGDDPCPGITKSLLVVANCS</sequence>
<evidence type="ECO:0000256" key="9">
    <source>
        <dbReference type="ARBA" id="ARBA00023180"/>
    </source>
</evidence>
<evidence type="ECO:0000256" key="4">
    <source>
        <dbReference type="ARBA" id="ARBA00012756"/>
    </source>
</evidence>
<comment type="catalytic activity">
    <reaction evidence="1 11">
        <text>Hydrolysis of terminal non-reducing beta-D-galactose residues in beta-D-galactosides.</text>
        <dbReference type="EC" id="3.2.1.23"/>
    </reaction>
</comment>
<dbReference type="EC" id="3.2.1.23" evidence="4 11"/>
<dbReference type="GO" id="GO:0005975">
    <property type="term" value="P:carbohydrate metabolic process"/>
    <property type="evidence" value="ECO:0007669"/>
    <property type="project" value="InterPro"/>
</dbReference>
<dbReference type="FunFam" id="2.60.120.740:FF:000002">
    <property type="entry name" value="Beta-galactosidase"/>
    <property type="match status" value="1"/>
</dbReference>
<keyword evidence="10 11" id="KW-0326">Glycosidase</keyword>
<dbReference type="EMBL" id="CP136897">
    <property type="protein sequence ID" value="WOL16069.1"/>
    <property type="molecule type" value="Genomic_DNA"/>
</dbReference>
<dbReference type="InterPro" id="IPR000922">
    <property type="entry name" value="Lectin_gal-bd_dom"/>
</dbReference>
<dbReference type="PROSITE" id="PS50228">
    <property type="entry name" value="SUEL_LECTIN"/>
    <property type="match status" value="1"/>
</dbReference>
<feature type="domain" description="SUEL-type lectin" evidence="14">
    <location>
        <begin position="716"/>
        <end position="802"/>
    </location>
</feature>
<dbReference type="Proteomes" id="UP001327560">
    <property type="component" value="Chromosome 8"/>
</dbReference>
<dbReference type="Gene3D" id="2.60.120.740">
    <property type="match status" value="1"/>
</dbReference>
<dbReference type="InterPro" id="IPR043159">
    <property type="entry name" value="Lectin_gal-bd_sf"/>
</dbReference>
<name>A0AAQ3KWM0_9LILI</name>
<dbReference type="InterPro" id="IPR017853">
    <property type="entry name" value="GH"/>
</dbReference>
<evidence type="ECO:0000256" key="2">
    <source>
        <dbReference type="ARBA" id="ARBA00004271"/>
    </source>
</evidence>
<keyword evidence="9" id="KW-0325">Glycoprotein</keyword>
<keyword evidence="16" id="KW-1185">Reference proteome</keyword>
<proteinExistence type="inferred from homology"/>
<dbReference type="GO" id="GO:0004565">
    <property type="term" value="F:beta-galactosidase activity"/>
    <property type="evidence" value="ECO:0007669"/>
    <property type="project" value="UniProtKB-EC"/>
</dbReference>
<dbReference type="Pfam" id="PF21467">
    <property type="entry name" value="BetaGal_gal-bd"/>
    <property type="match status" value="1"/>
</dbReference>
<dbReference type="FunFam" id="3.20.20.80:FF:000098">
    <property type="entry name" value="Beta-galactosidase"/>
    <property type="match status" value="1"/>
</dbReference>
<dbReference type="PROSITE" id="PS01182">
    <property type="entry name" value="GLYCOSYL_HYDROL_F35"/>
    <property type="match status" value="1"/>
</dbReference>
<dbReference type="Pfam" id="PF02140">
    <property type="entry name" value="SUEL_Lectin"/>
    <property type="match status" value="1"/>
</dbReference>
<keyword evidence="7 13" id="KW-0732">Signal</keyword>
<evidence type="ECO:0000256" key="1">
    <source>
        <dbReference type="ARBA" id="ARBA00001412"/>
    </source>
</evidence>
<evidence type="ECO:0000256" key="6">
    <source>
        <dbReference type="ARBA" id="ARBA00022525"/>
    </source>
</evidence>
<dbReference type="InterPro" id="IPR031330">
    <property type="entry name" value="Gly_Hdrlase_35_cat"/>
</dbReference>
<evidence type="ECO:0000256" key="11">
    <source>
        <dbReference type="RuleBase" id="RU000675"/>
    </source>
</evidence>
<comment type="subcellular location">
    <subcellularLocation>
        <location evidence="2">Secreted</location>
        <location evidence="2">Extracellular space</location>
        <location evidence="2">Apoplast</location>
    </subcellularLocation>
</comment>
<evidence type="ECO:0000256" key="7">
    <source>
        <dbReference type="ARBA" id="ARBA00022729"/>
    </source>
</evidence>
<evidence type="ECO:0000256" key="3">
    <source>
        <dbReference type="ARBA" id="ARBA00009809"/>
    </source>
</evidence>
<dbReference type="InterPro" id="IPR041392">
    <property type="entry name" value="GHD"/>
</dbReference>
<accession>A0AAQ3KWM0</accession>
<organism evidence="15 16">
    <name type="scientific">Canna indica</name>
    <name type="common">Indian-shot</name>
    <dbReference type="NCBI Taxonomy" id="4628"/>
    <lineage>
        <taxon>Eukaryota</taxon>
        <taxon>Viridiplantae</taxon>
        <taxon>Streptophyta</taxon>
        <taxon>Embryophyta</taxon>
        <taxon>Tracheophyta</taxon>
        <taxon>Spermatophyta</taxon>
        <taxon>Magnoliopsida</taxon>
        <taxon>Liliopsida</taxon>
        <taxon>Zingiberales</taxon>
        <taxon>Cannaceae</taxon>
        <taxon>Canna</taxon>
    </lineage>
</organism>
<dbReference type="InterPro" id="IPR048913">
    <property type="entry name" value="BetaGal_gal-bd"/>
</dbReference>
<dbReference type="Pfam" id="PF01301">
    <property type="entry name" value="Glyco_hydro_35"/>
    <property type="match status" value="1"/>
</dbReference>
<evidence type="ECO:0000256" key="13">
    <source>
        <dbReference type="SAM" id="SignalP"/>
    </source>
</evidence>
<evidence type="ECO:0000313" key="15">
    <source>
        <dbReference type="EMBL" id="WOL16069.1"/>
    </source>
</evidence>
<keyword evidence="8 11" id="KW-0378">Hydrolase</keyword>
<evidence type="ECO:0000256" key="8">
    <source>
        <dbReference type="ARBA" id="ARBA00022801"/>
    </source>
</evidence>
<dbReference type="InterPro" id="IPR001944">
    <property type="entry name" value="Glycoside_Hdrlase_35"/>
</dbReference>
<dbReference type="Gene3D" id="3.20.20.80">
    <property type="entry name" value="Glycosidases"/>
    <property type="match status" value="1"/>
</dbReference>
<evidence type="ECO:0000256" key="10">
    <source>
        <dbReference type="ARBA" id="ARBA00023295"/>
    </source>
</evidence>
<dbReference type="Gene3D" id="2.60.120.260">
    <property type="entry name" value="Galactose-binding domain-like"/>
    <property type="match status" value="2"/>
</dbReference>
<gene>
    <name evidence="15" type="ORF">Cni_G24851</name>
</gene>
<dbReference type="PRINTS" id="PR00742">
    <property type="entry name" value="GLHYDRLASE35"/>
</dbReference>
<dbReference type="Pfam" id="PF17834">
    <property type="entry name" value="GHD"/>
    <property type="match status" value="1"/>
</dbReference>
<dbReference type="SUPFAM" id="SSF49785">
    <property type="entry name" value="Galactose-binding domain-like"/>
    <property type="match status" value="2"/>
</dbReference>